<dbReference type="RefSeq" id="WP_092188636.1">
    <property type="nucleotide sequence ID" value="NZ_FOTO01000001.1"/>
</dbReference>
<feature type="transmembrane region" description="Helical" evidence="1">
    <location>
        <begin position="104"/>
        <end position="125"/>
    </location>
</feature>
<feature type="transmembrane region" description="Helical" evidence="1">
    <location>
        <begin position="74"/>
        <end position="92"/>
    </location>
</feature>
<sequence length="392" mass="44332">MAESVTVQAPVSSRIESIDMVRGIAIMLMVVGHSYDYLSYEAAAVMGKASPLPLAMLNVNVTTVFVFFNRWFTHSGAPIFLFLAGVGAYLWAHKGGVQRSLGGFLIPRGLLLIALQLVRTVMQLFTSEYPASLDVLWSIGMSMILLSFFSKLPRNMLLLMSVAILAGHGLPALYGFPGEGHVIWRIFMTADTFGFVGGTSIFNRFPVIPWFGMMLLGYATGHLFLLPLKKRMSVFLFLGLSLIFVWLVLRGANVYGYQPLWQEYPETWKTVASFVNISKYPPSLYFSLVALGTIFIFFFLIDYFSLRCQFLISIGSTSLFIYIVHLPLCKIIAVGLSKILNKMYWPIAKNVYFSLPMSYFIALIALICIYPISRYYLNIKIKYKRFKIFSYL</sequence>
<gene>
    <name evidence="3" type="ORF">SAMN05421830_101347</name>
</gene>
<dbReference type="InterPro" id="IPR012429">
    <property type="entry name" value="HGSNAT_cat"/>
</dbReference>
<feature type="transmembrane region" description="Helical" evidence="1">
    <location>
        <begin position="156"/>
        <end position="176"/>
    </location>
</feature>
<keyword evidence="4" id="KW-1185">Reference proteome</keyword>
<keyword evidence="1" id="KW-0472">Membrane</keyword>
<keyword evidence="1" id="KW-1133">Transmembrane helix</keyword>
<name>A0A8G2C0D6_DESNO</name>
<feature type="transmembrane region" description="Helical" evidence="1">
    <location>
        <begin position="284"/>
        <end position="306"/>
    </location>
</feature>
<dbReference type="PANTHER" id="PTHR40407:SF1">
    <property type="entry name" value="HEPARAN-ALPHA-GLUCOSAMINIDE N-ACETYLTRANSFERASE CATALYTIC DOMAIN-CONTAINING PROTEIN"/>
    <property type="match status" value="1"/>
</dbReference>
<feature type="transmembrane region" description="Helical" evidence="1">
    <location>
        <begin position="131"/>
        <end position="149"/>
    </location>
</feature>
<proteinExistence type="predicted"/>
<evidence type="ECO:0000313" key="3">
    <source>
        <dbReference type="EMBL" id="SFL28375.1"/>
    </source>
</evidence>
<feature type="transmembrane region" description="Helical" evidence="1">
    <location>
        <begin position="207"/>
        <end position="226"/>
    </location>
</feature>
<evidence type="ECO:0000259" key="2">
    <source>
        <dbReference type="Pfam" id="PF07786"/>
    </source>
</evidence>
<dbReference type="PANTHER" id="PTHR40407">
    <property type="entry name" value="MEMBRANE PROTEIN-LIKE PROTEIN"/>
    <property type="match status" value="1"/>
</dbReference>
<feature type="transmembrane region" description="Helical" evidence="1">
    <location>
        <begin position="233"/>
        <end position="252"/>
    </location>
</feature>
<organism evidence="3 4">
    <name type="scientific">Desulfomicrobium norvegicum (strain DSM 1741 / NCIMB 8310)</name>
    <name type="common">Desulfovibrio baculatus (strain Norway 4)</name>
    <name type="synonym">Desulfovibrio desulfuricans (strain Norway 4)</name>
    <dbReference type="NCBI Taxonomy" id="52561"/>
    <lineage>
        <taxon>Bacteria</taxon>
        <taxon>Pseudomonadati</taxon>
        <taxon>Thermodesulfobacteriota</taxon>
        <taxon>Desulfovibrionia</taxon>
        <taxon>Desulfovibrionales</taxon>
        <taxon>Desulfomicrobiaceae</taxon>
        <taxon>Desulfomicrobium</taxon>
    </lineage>
</organism>
<evidence type="ECO:0000313" key="4">
    <source>
        <dbReference type="Proteomes" id="UP000199581"/>
    </source>
</evidence>
<accession>A0A8G2C0D6</accession>
<feature type="transmembrane region" description="Helical" evidence="1">
    <location>
        <begin position="318"/>
        <end position="337"/>
    </location>
</feature>
<feature type="domain" description="Heparan-alpha-glucosaminide N-acetyltransferase catalytic" evidence="2">
    <location>
        <begin position="14"/>
        <end position="234"/>
    </location>
</feature>
<evidence type="ECO:0000256" key="1">
    <source>
        <dbReference type="SAM" id="Phobius"/>
    </source>
</evidence>
<reference evidence="3 4" key="1">
    <citation type="submission" date="2016-10" db="EMBL/GenBank/DDBJ databases">
        <authorList>
            <person name="Varghese N."/>
            <person name="Submissions S."/>
        </authorList>
    </citation>
    <scope>NUCLEOTIDE SEQUENCE [LARGE SCALE GENOMIC DNA]</scope>
    <source>
        <strain evidence="3 4">DSM 1741</strain>
    </source>
</reference>
<dbReference type="Proteomes" id="UP000199581">
    <property type="component" value="Unassembled WGS sequence"/>
</dbReference>
<dbReference type="AlphaFoldDB" id="A0A8G2C0D6"/>
<dbReference type="OrthoDB" id="508112at2"/>
<dbReference type="EMBL" id="FOTO01000001">
    <property type="protein sequence ID" value="SFL28375.1"/>
    <property type="molecule type" value="Genomic_DNA"/>
</dbReference>
<keyword evidence="1" id="KW-0812">Transmembrane</keyword>
<comment type="caution">
    <text evidence="3">The sequence shown here is derived from an EMBL/GenBank/DDBJ whole genome shotgun (WGS) entry which is preliminary data.</text>
</comment>
<dbReference type="Pfam" id="PF07786">
    <property type="entry name" value="HGSNAT_cat"/>
    <property type="match status" value="1"/>
</dbReference>
<feature type="transmembrane region" description="Helical" evidence="1">
    <location>
        <begin position="357"/>
        <end position="377"/>
    </location>
</feature>
<protein>
    <submittedName>
        <fullName evidence="3">Uncharacterized membrane protein</fullName>
    </submittedName>
</protein>